<evidence type="ECO:0000313" key="14">
    <source>
        <dbReference type="EMBL" id="EHM10047.1"/>
    </source>
</evidence>
<comment type="subunit">
    <text evidence="3 13">Monomer.</text>
</comment>
<keyword evidence="5 13" id="KW-0808">Transferase</keyword>
<dbReference type="PANTHER" id="PTHR30307">
    <property type="entry name" value="S-ADENOSYLMETHIONINE:TRNA RIBOSYLTRANSFERASE-ISOMERASE"/>
    <property type="match status" value="1"/>
</dbReference>
<keyword evidence="4 13" id="KW-0963">Cytoplasm</keyword>
<keyword evidence="14" id="KW-0413">Isomerase</keyword>
<accession>H0URV8</accession>
<dbReference type="PANTHER" id="PTHR30307:SF0">
    <property type="entry name" value="S-ADENOSYLMETHIONINE:TRNA RIBOSYLTRANSFERASE-ISOMERASE"/>
    <property type="match status" value="1"/>
</dbReference>
<dbReference type="EMBL" id="CM001377">
    <property type="protein sequence ID" value="EHM10047.1"/>
    <property type="molecule type" value="Genomic_DNA"/>
</dbReference>
<evidence type="ECO:0000256" key="1">
    <source>
        <dbReference type="ARBA" id="ARBA00004496"/>
    </source>
</evidence>
<dbReference type="InterPro" id="IPR003699">
    <property type="entry name" value="QueA"/>
</dbReference>
<gene>
    <name evidence="13" type="primary">queA</name>
    <name evidence="14" type="ORF">TheveDRAFT_0911</name>
</gene>
<dbReference type="Gene3D" id="3.40.1780.10">
    <property type="entry name" value="QueA-like"/>
    <property type="match status" value="1"/>
</dbReference>
<evidence type="ECO:0000256" key="3">
    <source>
        <dbReference type="ARBA" id="ARBA00011245"/>
    </source>
</evidence>
<evidence type="ECO:0000256" key="8">
    <source>
        <dbReference type="ARBA" id="ARBA00052751"/>
    </source>
</evidence>
<evidence type="ECO:0000256" key="5">
    <source>
        <dbReference type="ARBA" id="ARBA00022679"/>
    </source>
</evidence>
<organism evidence="14 15">
    <name type="scientific">Thermanaerovibrio velox DSM 12556</name>
    <dbReference type="NCBI Taxonomy" id="926567"/>
    <lineage>
        <taxon>Bacteria</taxon>
        <taxon>Thermotogati</taxon>
        <taxon>Synergistota</taxon>
        <taxon>Synergistia</taxon>
        <taxon>Synergistales</taxon>
        <taxon>Synergistaceae</taxon>
        <taxon>Thermanaerovibrio</taxon>
    </lineage>
</organism>
<evidence type="ECO:0000256" key="2">
    <source>
        <dbReference type="ARBA" id="ARBA00004691"/>
    </source>
</evidence>
<dbReference type="SUPFAM" id="SSF111337">
    <property type="entry name" value="QueA-like"/>
    <property type="match status" value="1"/>
</dbReference>
<proteinExistence type="inferred from homology"/>
<dbReference type="RefSeq" id="WP_006583541.1">
    <property type="nucleotide sequence ID" value="NZ_CM001377.1"/>
</dbReference>
<sequence length="346" mass="38481">MLDLDLMDSYDYQLPEELIAQSPVEPRDSSRLMVLPRTGGSIDHRIFRDVKDYLLPGDLLVLNDTRVMKSRLLGRKPSSGKVEVFLLSPLDEEGTLWQALVKPGRKVPHGTCVLFSDSEADMAIVEDRIGDGLRLVRFPNCNGRDIANRLGDVPLPPYIENDAVDENRYQTIYCDPCKERSVAAPTAGLHFTEELIRSLNDKGVRTSFVTLDVGIGTFRPVKTERASAHIMHQEVCSVPESTAELIAATKSKGGRVIAVGTTVVRTLESFGLNGIKGRSFSTNLFIRPGFQFKVVDGLVTNFHLPRSTLLMLVVAFAGYHNVMNAYKEAVSKRYRFFSFGDAMLIL</sequence>
<dbReference type="FunFam" id="3.40.1780.10:FF:000001">
    <property type="entry name" value="S-adenosylmethionine:tRNA ribosyltransferase-isomerase"/>
    <property type="match status" value="1"/>
</dbReference>
<dbReference type="STRING" id="926567.TheveDRAFT_0911"/>
<protein>
    <recommendedName>
        <fullName evidence="11 13">S-adenosylmethionine:tRNA ribosyltransferase-isomerase</fullName>
        <ecNumber evidence="10 13">2.4.99.17</ecNumber>
    </recommendedName>
    <alternativeName>
        <fullName evidence="12 13">Queuosine biosynthesis protein QueA</fullName>
    </alternativeName>
</protein>
<dbReference type="GO" id="GO:0051075">
    <property type="term" value="F:S-adenosylmethionine:tRNA ribosyltransferase-isomerase activity"/>
    <property type="evidence" value="ECO:0007669"/>
    <property type="project" value="UniProtKB-EC"/>
</dbReference>
<comment type="function">
    <text evidence="13">Transfers and isomerizes the ribose moiety from AdoMet to the 7-aminomethyl group of 7-deazaguanine (preQ1-tRNA) to give epoxyqueuosine (oQ-tRNA).</text>
</comment>
<comment type="subcellular location">
    <subcellularLocation>
        <location evidence="1 13">Cytoplasm</location>
    </subcellularLocation>
</comment>
<evidence type="ECO:0000256" key="4">
    <source>
        <dbReference type="ARBA" id="ARBA00022490"/>
    </source>
</evidence>
<dbReference type="NCBIfam" id="TIGR00113">
    <property type="entry name" value="queA"/>
    <property type="match status" value="1"/>
</dbReference>
<dbReference type="Proteomes" id="UP000005730">
    <property type="component" value="Chromosome"/>
</dbReference>
<evidence type="ECO:0000256" key="12">
    <source>
        <dbReference type="ARBA" id="ARBA00076160"/>
    </source>
</evidence>
<name>H0URV8_9BACT</name>
<keyword evidence="6 13" id="KW-0949">S-adenosyl-L-methionine</keyword>
<dbReference type="Gene3D" id="2.40.10.240">
    <property type="entry name" value="QueA-like"/>
    <property type="match status" value="1"/>
</dbReference>
<comment type="similarity">
    <text evidence="9 13">Belongs to the QueA family.</text>
</comment>
<dbReference type="GO" id="GO:0008616">
    <property type="term" value="P:tRNA queuosine(34) biosynthetic process"/>
    <property type="evidence" value="ECO:0007669"/>
    <property type="project" value="UniProtKB-UniRule"/>
</dbReference>
<dbReference type="NCBIfam" id="NF001140">
    <property type="entry name" value="PRK00147.1"/>
    <property type="match status" value="1"/>
</dbReference>
<keyword evidence="15" id="KW-1185">Reference proteome</keyword>
<dbReference type="InterPro" id="IPR036100">
    <property type="entry name" value="QueA_sf"/>
</dbReference>
<evidence type="ECO:0000256" key="10">
    <source>
        <dbReference type="ARBA" id="ARBA00066503"/>
    </source>
</evidence>
<evidence type="ECO:0000256" key="13">
    <source>
        <dbReference type="HAMAP-Rule" id="MF_00113"/>
    </source>
</evidence>
<reference evidence="14 15" key="1">
    <citation type="submission" date="2011-10" db="EMBL/GenBank/DDBJ databases">
        <title>The Noncontiguous Finished genome of Thermanaerovibrio velox DSM 12556.</title>
        <authorList>
            <consortium name="US DOE Joint Genome Institute (JGI-PGF)"/>
            <person name="Lucas S."/>
            <person name="Copeland A."/>
            <person name="Lapidus A."/>
            <person name="Glavina del Rio T."/>
            <person name="Dalin E."/>
            <person name="Tice H."/>
            <person name="Bruce D."/>
            <person name="Goodwin L."/>
            <person name="Pitluck S."/>
            <person name="Peters L."/>
            <person name="Mikhailova N."/>
            <person name="Teshima H."/>
            <person name="Kyrpides N."/>
            <person name="Mavromatis K."/>
            <person name="Ivanova N."/>
            <person name="Markowitz V."/>
            <person name="Cheng J.-F."/>
            <person name="Hugenholtz P."/>
            <person name="Woyke T."/>
            <person name="Wu D."/>
            <person name="Spring S."/>
            <person name="Brambilla E.-M."/>
            <person name="Klenk H.-P."/>
            <person name="Eisen J.A."/>
        </authorList>
    </citation>
    <scope>NUCLEOTIDE SEQUENCE [LARGE SCALE GENOMIC DNA]</scope>
    <source>
        <strain evidence="14 15">DSM 12556</strain>
    </source>
</reference>
<dbReference type="eggNOG" id="COG0809">
    <property type="taxonomic scope" value="Bacteria"/>
</dbReference>
<dbReference type="AlphaFoldDB" id="H0URV8"/>
<dbReference type="EC" id="2.4.99.17" evidence="10 13"/>
<evidence type="ECO:0000256" key="6">
    <source>
        <dbReference type="ARBA" id="ARBA00022691"/>
    </source>
</evidence>
<evidence type="ECO:0000256" key="7">
    <source>
        <dbReference type="ARBA" id="ARBA00022785"/>
    </source>
</evidence>
<dbReference type="InterPro" id="IPR042118">
    <property type="entry name" value="QueA_dom1"/>
</dbReference>
<dbReference type="HAMAP" id="MF_00113">
    <property type="entry name" value="QueA"/>
    <property type="match status" value="1"/>
</dbReference>
<evidence type="ECO:0000313" key="15">
    <source>
        <dbReference type="Proteomes" id="UP000005730"/>
    </source>
</evidence>
<comment type="catalytic activity">
    <reaction evidence="8 13">
        <text>7-aminomethyl-7-carbaguanosine(34) in tRNA + S-adenosyl-L-methionine = epoxyqueuosine(34) in tRNA + adenine + L-methionine + 2 H(+)</text>
        <dbReference type="Rhea" id="RHEA:32155"/>
        <dbReference type="Rhea" id="RHEA-COMP:10342"/>
        <dbReference type="Rhea" id="RHEA-COMP:18582"/>
        <dbReference type="ChEBI" id="CHEBI:15378"/>
        <dbReference type="ChEBI" id="CHEBI:16708"/>
        <dbReference type="ChEBI" id="CHEBI:57844"/>
        <dbReference type="ChEBI" id="CHEBI:59789"/>
        <dbReference type="ChEBI" id="CHEBI:82833"/>
        <dbReference type="ChEBI" id="CHEBI:194443"/>
        <dbReference type="EC" id="2.4.99.17"/>
    </reaction>
</comment>
<evidence type="ECO:0000256" key="11">
    <source>
        <dbReference type="ARBA" id="ARBA00069325"/>
    </source>
</evidence>
<dbReference type="InterPro" id="IPR042119">
    <property type="entry name" value="QueA_dom2"/>
</dbReference>
<evidence type="ECO:0000256" key="9">
    <source>
        <dbReference type="ARBA" id="ARBA00061210"/>
    </source>
</evidence>
<keyword evidence="7 13" id="KW-0671">Queuosine biosynthesis</keyword>
<dbReference type="Pfam" id="PF02547">
    <property type="entry name" value="Queuosine_synth"/>
    <property type="match status" value="1"/>
</dbReference>
<dbReference type="GO" id="GO:0005737">
    <property type="term" value="C:cytoplasm"/>
    <property type="evidence" value="ECO:0007669"/>
    <property type="project" value="UniProtKB-SubCell"/>
</dbReference>
<dbReference type="UniPathway" id="UPA00392"/>
<dbReference type="HOGENOM" id="CLU_039110_1_0_0"/>
<comment type="pathway">
    <text evidence="2 13">tRNA modification; tRNA-queuosine biosynthesis.</text>
</comment>